<dbReference type="PANTHER" id="PTHR10696">
    <property type="entry name" value="GAMMA-BUTYROBETAINE HYDROXYLASE-RELATED"/>
    <property type="match status" value="1"/>
</dbReference>
<gene>
    <name evidence="6" type="ORF">GCM10012286_55940</name>
</gene>
<dbReference type="EMBL" id="BMNG01000013">
    <property type="protein sequence ID" value="GGO51984.1"/>
    <property type="molecule type" value="Genomic_DNA"/>
</dbReference>
<reference evidence="7" key="1">
    <citation type="journal article" date="2019" name="Int. J. Syst. Evol. Microbiol.">
        <title>The Global Catalogue of Microorganisms (GCM) 10K type strain sequencing project: providing services to taxonomists for standard genome sequencing and annotation.</title>
        <authorList>
            <consortium name="The Broad Institute Genomics Platform"/>
            <consortium name="The Broad Institute Genome Sequencing Center for Infectious Disease"/>
            <person name="Wu L."/>
            <person name="Ma J."/>
        </authorList>
    </citation>
    <scope>NUCLEOTIDE SEQUENCE [LARGE SCALE GENOMIC DNA]</scope>
    <source>
        <strain evidence="7">CGMCC 4.7349</strain>
    </source>
</reference>
<evidence type="ECO:0000256" key="2">
    <source>
        <dbReference type="ARBA" id="ARBA00023002"/>
    </source>
</evidence>
<evidence type="ECO:0000256" key="4">
    <source>
        <dbReference type="ARBA" id="ARBA00023194"/>
    </source>
</evidence>
<dbReference type="SUPFAM" id="SSF51197">
    <property type="entry name" value="Clavaminate synthase-like"/>
    <property type="match status" value="1"/>
</dbReference>
<accession>A0ABQ2MID8</accession>
<dbReference type="InterPro" id="IPR050411">
    <property type="entry name" value="AlphaKG_dependent_hydroxylases"/>
</dbReference>
<keyword evidence="4" id="KW-0045">Antibiotic biosynthesis</keyword>
<name>A0ABQ2MID8_9ACTN</name>
<feature type="domain" description="TauD/TfdA-like" evidence="5">
    <location>
        <begin position="64"/>
        <end position="340"/>
    </location>
</feature>
<evidence type="ECO:0000259" key="5">
    <source>
        <dbReference type="Pfam" id="PF02668"/>
    </source>
</evidence>
<evidence type="ECO:0000256" key="1">
    <source>
        <dbReference type="ARBA" id="ARBA00001954"/>
    </source>
</evidence>
<keyword evidence="7" id="KW-1185">Reference proteome</keyword>
<comment type="cofactor">
    <cofactor evidence="1">
        <name>Fe(2+)</name>
        <dbReference type="ChEBI" id="CHEBI:29033"/>
    </cofactor>
</comment>
<protein>
    <recommendedName>
        <fullName evidence="5">TauD/TfdA-like domain-containing protein</fullName>
    </recommendedName>
</protein>
<keyword evidence="2" id="KW-0560">Oxidoreductase</keyword>
<keyword evidence="3" id="KW-0408">Iron</keyword>
<evidence type="ECO:0000313" key="6">
    <source>
        <dbReference type="EMBL" id="GGO51984.1"/>
    </source>
</evidence>
<evidence type="ECO:0000313" key="7">
    <source>
        <dbReference type="Proteomes" id="UP000656881"/>
    </source>
</evidence>
<dbReference type="RefSeq" id="WP_189176065.1">
    <property type="nucleotide sequence ID" value="NZ_BMNG01000013.1"/>
</dbReference>
<evidence type="ECO:0000256" key="3">
    <source>
        <dbReference type="ARBA" id="ARBA00023004"/>
    </source>
</evidence>
<dbReference type="Proteomes" id="UP000656881">
    <property type="component" value="Unassembled WGS sequence"/>
</dbReference>
<dbReference type="InterPro" id="IPR042098">
    <property type="entry name" value="TauD-like_sf"/>
</dbReference>
<dbReference type="Pfam" id="PF02668">
    <property type="entry name" value="TauD"/>
    <property type="match status" value="1"/>
</dbReference>
<sequence>MRDERRTVGGTTLAVLHVDGAFAAEWDFAAGVELGSVDGDFGSDQLGKGAGSGGSDSWEEVRVRADELIAECGAVLVRGLGIADAAAFHRTVTRFGDSLIDSYRGGNTPRATVSDGVFTSTEYPARYDISLHNEMSYAAKWPTRLYFCCLDAPDTGGATPVCDGEALLGGLSPEVRARFADGVVYHQFLHGGFGLGKSWQATFETEDKAVVEEFLTASDAEFEWTGDGGLRVRQHRPGIRKNPRTGRDTWFNQADQWHPSNLPPEEAETLLSLIDSYDELPHWITYADGAPLTDEDLAEVRAAQRAHRIAEPWETGDIMIVDNMSVLHGRESFTGTRKVVVSMT</sequence>
<organism evidence="6 7">
    <name type="scientific">Streptomyces lasiicapitis</name>
    <dbReference type="NCBI Taxonomy" id="1923961"/>
    <lineage>
        <taxon>Bacteria</taxon>
        <taxon>Bacillati</taxon>
        <taxon>Actinomycetota</taxon>
        <taxon>Actinomycetes</taxon>
        <taxon>Kitasatosporales</taxon>
        <taxon>Streptomycetaceae</taxon>
        <taxon>Streptomyces</taxon>
    </lineage>
</organism>
<dbReference type="Gene3D" id="3.60.130.10">
    <property type="entry name" value="Clavaminate synthase-like"/>
    <property type="match status" value="1"/>
</dbReference>
<proteinExistence type="predicted"/>
<comment type="caution">
    <text evidence="6">The sequence shown here is derived from an EMBL/GenBank/DDBJ whole genome shotgun (WGS) entry which is preliminary data.</text>
</comment>
<dbReference type="InterPro" id="IPR003819">
    <property type="entry name" value="TauD/TfdA-like"/>
</dbReference>
<dbReference type="PANTHER" id="PTHR10696:SF56">
    <property type="entry name" value="TAUD_TFDA-LIKE DOMAIN-CONTAINING PROTEIN"/>
    <property type="match status" value="1"/>
</dbReference>